<evidence type="ECO:0000313" key="8">
    <source>
        <dbReference type="Proteomes" id="UP000011750"/>
    </source>
</evidence>
<dbReference type="Gramene" id="Bra012703.1">
    <property type="protein sequence ID" value="Bra012703.1-P"/>
    <property type="gene ID" value="Bra012703"/>
</dbReference>
<dbReference type="GO" id="GO:0047627">
    <property type="term" value="F:adenylylsulfatase activity"/>
    <property type="evidence" value="ECO:0007669"/>
    <property type="project" value="UniProtKB-ARBA"/>
</dbReference>
<evidence type="ECO:0000256" key="5">
    <source>
        <dbReference type="SAM" id="MobiDB-lite"/>
    </source>
</evidence>
<evidence type="ECO:0000313" key="7">
    <source>
        <dbReference type="EnsemblPlants" id="Bra012703.1-P"/>
    </source>
</evidence>
<dbReference type="HOGENOM" id="CLU_793103_0_0_1"/>
<feature type="active site" description="Tele-AMP-histidine intermediate" evidence="3">
    <location>
        <position position="312"/>
    </location>
</feature>
<name>M4D893_BRACM</name>
<dbReference type="eggNOG" id="KOG1339">
    <property type="taxonomic scope" value="Eukaryota"/>
</dbReference>
<reference evidence="7" key="3">
    <citation type="submission" date="2023-03" db="UniProtKB">
        <authorList>
            <consortium name="EnsemblPlants"/>
        </authorList>
    </citation>
    <scope>IDENTIFICATION</scope>
    <source>
        <strain evidence="7">cv. Chiifu-401-42</strain>
    </source>
</reference>
<dbReference type="InterPro" id="IPR001310">
    <property type="entry name" value="Histidine_triad_HIT"/>
</dbReference>
<keyword evidence="1" id="KW-0547">Nucleotide-binding</keyword>
<dbReference type="InterPro" id="IPR011146">
    <property type="entry name" value="HIT-like"/>
</dbReference>
<feature type="compositionally biased region" description="Basic and acidic residues" evidence="5">
    <location>
        <begin position="26"/>
        <end position="100"/>
    </location>
</feature>
<accession>M4D893</accession>
<keyword evidence="2" id="KW-0378">Hydrolase</keyword>
<reference evidence="7 8" key="2">
    <citation type="journal article" date="2018" name="Hortic Res">
        <title>Improved Brassica rapa reference genome by single-molecule sequencing and chromosome conformation capture technologies.</title>
        <authorList>
            <person name="Zhang L."/>
            <person name="Cai X."/>
            <person name="Wu J."/>
            <person name="Liu M."/>
            <person name="Grob S."/>
            <person name="Cheng F."/>
            <person name="Liang J."/>
            <person name="Cai C."/>
            <person name="Liu Z."/>
            <person name="Liu B."/>
            <person name="Wang F."/>
            <person name="Li S."/>
            <person name="Liu F."/>
            <person name="Li X."/>
            <person name="Cheng L."/>
            <person name="Yang W."/>
            <person name="Li M.H."/>
            <person name="Grossniklaus U."/>
            <person name="Zheng H."/>
            <person name="Wang X."/>
        </authorList>
    </citation>
    <scope>NUCLEOTIDE SEQUENCE [LARGE SCALE GENOMIC DNA]</scope>
    <source>
        <strain evidence="7 8">cv. Chiifu-401-42</strain>
    </source>
</reference>
<dbReference type="AlphaFoldDB" id="M4D893"/>
<organism evidence="7 8">
    <name type="scientific">Brassica campestris</name>
    <name type="common">Field mustard</name>
    <dbReference type="NCBI Taxonomy" id="3711"/>
    <lineage>
        <taxon>Eukaryota</taxon>
        <taxon>Viridiplantae</taxon>
        <taxon>Streptophyta</taxon>
        <taxon>Embryophyta</taxon>
        <taxon>Tracheophyta</taxon>
        <taxon>Spermatophyta</taxon>
        <taxon>Magnoliopsida</taxon>
        <taxon>eudicotyledons</taxon>
        <taxon>Gunneridae</taxon>
        <taxon>Pentapetalae</taxon>
        <taxon>rosids</taxon>
        <taxon>malvids</taxon>
        <taxon>Brassicales</taxon>
        <taxon>Brassicaceae</taxon>
        <taxon>Brassiceae</taxon>
        <taxon>Brassica</taxon>
    </lineage>
</organism>
<keyword evidence="8" id="KW-1185">Reference proteome</keyword>
<dbReference type="Gene3D" id="3.30.428.10">
    <property type="entry name" value="HIT-like"/>
    <property type="match status" value="1"/>
</dbReference>
<feature type="region of interest" description="Disordered" evidence="5">
    <location>
        <begin position="1"/>
        <end position="100"/>
    </location>
</feature>
<sequence>MTMMAVGSDDDDGRGKRWSSGRGKRWSSDDGRGKRWSSDDGRGKRWSSDDGRGKRWSSDDGRGKRWSSDDGRGKRWSSDDGRGKRWSSDDGRGKRWSSDDGHNMKEILLLSSQQQELKNKNRAIFDIPRDGPRRPVKIAVRDWAAIFKTASRAEQAHRIPPEDEPAAVRDGTGRENPIDIPTCIIALASQRLHAAGMCLEKSNSMTLNSMLSLRKCTMKRNNHNVNHYKKTADEKVVAFQDIKPAAQRHYLIIPVEHIPTVGDLQRGDEDYSLVSCMLSVGKELLHKDAPQTLHRFGFHQPPFNSVDHLHLHCFALPFLPSRDTAGEDKASSFKGVTEPDSPNFIAWCFS</sequence>
<dbReference type="PANTHER" id="PTHR12486:SF5">
    <property type="entry name" value="ADENOSINE 5'-MONOPHOSPHORAMIDASE HINT3"/>
    <property type="match status" value="1"/>
</dbReference>
<dbReference type="InParanoid" id="M4D893"/>
<evidence type="ECO:0000256" key="1">
    <source>
        <dbReference type="ARBA" id="ARBA00022741"/>
    </source>
</evidence>
<evidence type="ECO:0000256" key="4">
    <source>
        <dbReference type="PROSITE-ProRule" id="PRU00464"/>
    </source>
</evidence>
<dbReference type="Proteomes" id="UP000011750">
    <property type="component" value="Chromosome A03"/>
</dbReference>
<dbReference type="PROSITE" id="PS51084">
    <property type="entry name" value="HIT_2"/>
    <property type="match status" value="1"/>
</dbReference>
<dbReference type="InterPro" id="IPR036265">
    <property type="entry name" value="HIT-like_sf"/>
</dbReference>
<dbReference type="STRING" id="51351.M4D893"/>
<evidence type="ECO:0000256" key="3">
    <source>
        <dbReference type="PIRSR" id="PIRSR601310-1"/>
    </source>
</evidence>
<protein>
    <recommendedName>
        <fullName evidence="6">HIT domain-containing protein</fullName>
    </recommendedName>
</protein>
<proteinExistence type="predicted"/>
<feature type="region of interest" description="Disordered" evidence="5">
    <location>
        <begin position="154"/>
        <end position="173"/>
    </location>
</feature>
<dbReference type="PANTHER" id="PTHR12486">
    <property type="entry name" value="APRATAXIN-RELATED"/>
    <property type="match status" value="1"/>
</dbReference>
<reference evidence="7 8" key="1">
    <citation type="journal article" date="2011" name="Nat. Genet.">
        <title>The genome of the mesopolyploid crop species Brassica rapa.</title>
        <authorList>
            <consortium name="Brassica rapa Genome Sequencing Project Consortium"/>
            <person name="Wang X."/>
            <person name="Wang H."/>
            <person name="Wang J."/>
            <person name="Sun R."/>
            <person name="Wu J."/>
            <person name="Liu S."/>
            <person name="Bai Y."/>
            <person name="Mun J.H."/>
            <person name="Bancroft I."/>
            <person name="Cheng F."/>
            <person name="Huang S."/>
            <person name="Li X."/>
            <person name="Hua W."/>
            <person name="Wang J."/>
            <person name="Wang X."/>
            <person name="Freeling M."/>
            <person name="Pires J.C."/>
            <person name="Paterson A.H."/>
            <person name="Chalhoub B."/>
            <person name="Wang B."/>
            <person name="Hayward A."/>
            <person name="Sharpe A.G."/>
            <person name="Park B.S."/>
            <person name="Weisshaar B."/>
            <person name="Liu B."/>
            <person name="Li B."/>
            <person name="Liu B."/>
            <person name="Tong C."/>
            <person name="Song C."/>
            <person name="Duran C."/>
            <person name="Peng C."/>
            <person name="Geng C."/>
            <person name="Koh C."/>
            <person name="Lin C."/>
            <person name="Edwards D."/>
            <person name="Mu D."/>
            <person name="Shen D."/>
            <person name="Soumpourou E."/>
            <person name="Li F."/>
            <person name="Fraser F."/>
            <person name="Conant G."/>
            <person name="Lassalle G."/>
            <person name="King G.J."/>
            <person name="Bonnema G."/>
            <person name="Tang H."/>
            <person name="Wang H."/>
            <person name="Belcram H."/>
            <person name="Zhou H."/>
            <person name="Hirakawa H."/>
            <person name="Abe H."/>
            <person name="Guo H."/>
            <person name="Wang H."/>
            <person name="Jin H."/>
            <person name="Parkin I.A."/>
            <person name="Batley J."/>
            <person name="Kim J.S."/>
            <person name="Just J."/>
            <person name="Li J."/>
            <person name="Xu J."/>
            <person name="Deng J."/>
            <person name="Kim J.A."/>
            <person name="Li J."/>
            <person name="Yu J."/>
            <person name="Meng J."/>
            <person name="Wang J."/>
            <person name="Min J."/>
            <person name="Poulain J."/>
            <person name="Wang J."/>
            <person name="Hatakeyama K."/>
            <person name="Wu K."/>
            <person name="Wang L."/>
            <person name="Fang L."/>
            <person name="Trick M."/>
            <person name="Links M.G."/>
            <person name="Zhao M."/>
            <person name="Jin M."/>
            <person name="Ramchiary N."/>
            <person name="Drou N."/>
            <person name="Berkman P.J."/>
            <person name="Cai Q."/>
            <person name="Huang Q."/>
            <person name="Li R."/>
            <person name="Tabata S."/>
            <person name="Cheng S."/>
            <person name="Zhang S."/>
            <person name="Zhang S."/>
            <person name="Huang S."/>
            <person name="Sato S."/>
            <person name="Sun S."/>
            <person name="Kwon S.J."/>
            <person name="Choi S.R."/>
            <person name="Lee T.H."/>
            <person name="Fan W."/>
            <person name="Zhao X."/>
            <person name="Tan X."/>
            <person name="Xu X."/>
            <person name="Wang Y."/>
            <person name="Qiu Y."/>
            <person name="Yin Y."/>
            <person name="Li Y."/>
            <person name="Du Y."/>
            <person name="Liao Y."/>
            <person name="Lim Y."/>
            <person name="Narusaka Y."/>
            <person name="Wang Y."/>
            <person name="Wang Z."/>
            <person name="Li Z."/>
            <person name="Wang Z."/>
            <person name="Xiong Z."/>
            <person name="Zhang Z."/>
        </authorList>
    </citation>
    <scope>NUCLEOTIDE SEQUENCE [LARGE SCALE GENOMIC DNA]</scope>
    <source>
        <strain evidence="7 8">cv. Chiifu-401-42</strain>
    </source>
</reference>
<evidence type="ECO:0000256" key="2">
    <source>
        <dbReference type="ARBA" id="ARBA00022801"/>
    </source>
</evidence>
<dbReference type="GO" id="GO:0000166">
    <property type="term" value="F:nucleotide binding"/>
    <property type="evidence" value="ECO:0007669"/>
    <property type="project" value="UniProtKB-KW"/>
</dbReference>
<dbReference type="Pfam" id="PF11969">
    <property type="entry name" value="DcpS_C"/>
    <property type="match status" value="1"/>
</dbReference>
<feature type="domain" description="HIT" evidence="6">
    <location>
        <begin position="214"/>
        <end position="326"/>
    </location>
</feature>
<dbReference type="EnsemblPlants" id="Bra012703.1">
    <property type="protein sequence ID" value="Bra012703.1-P"/>
    <property type="gene ID" value="Bra012703"/>
</dbReference>
<evidence type="ECO:0000259" key="6">
    <source>
        <dbReference type="PROSITE" id="PS51084"/>
    </source>
</evidence>
<dbReference type="PRINTS" id="PR00332">
    <property type="entry name" value="HISTRIAD"/>
</dbReference>
<feature type="compositionally biased region" description="Basic residues" evidence="5">
    <location>
        <begin position="16"/>
        <end position="25"/>
    </location>
</feature>
<feature type="short sequence motif" description="Histidine triad motif" evidence="4">
    <location>
        <begin position="308"/>
        <end position="312"/>
    </location>
</feature>
<dbReference type="SUPFAM" id="SSF54197">
    <property type="entry name" value="HIT-like"/>
    <property type="match status" value="1"/>
</dbReference>